<dbReference type="STRING" id="1121305.CLCOL_04680"/>
<accession>A0A151AQH5</accession>
<gene>
    <name evidence="2" type="ORF">CLCOL_04680</name>
</gene>
<keyword evidence="1" id="KW-1133">Transmembrane helix</keyword>
<keyword evidence="1" id="KW-0472">Membrane</keyword>
<organism evidence="2 3">
    <name type="scientific">Clostridium colicanis DSM 13634</name>
    <dbReference type="NCBI Taxonomy" id="1121305"/>
    <lineage>
        <taxon>Bacteria</taxon>
        <taxon>Bacillati</taxon>
        <taxon>Bacillota</taxon>
        <taxon>Clostridia</taxon>
        <taxon>Eubacteriales</taxon>
        <taxon>Clostridiaceae</taxon>
        <taxon>Clostridium</taxon>
    </lineage>
</organism>
<dbReference type="PATRIC" id="fig|1121305.3.peg.470"/>
<sequence length="78" mass="9622">MNGNKYILAYRFVVLLLKCYLIIFTLGILIPKIIDFILWKFIIEFNRYRDITFVFNILSGYEIILYKYTYMINRFFKL</sequence>
<dbReference type="AlphaFoldDB" id="A0A151AQH5"/>
<proteinExistence type="predicted"/>
<keyword evidence="3" id="KW-1185">Reference proteome</keyword>
<protein>
    <submittedName>
        <fullName evidence="2">Uncharacterized protein</fullName>
    </submittedName>
</protein>
<dbReference type="Proteomes" id="UP000075374">
    <property type="component" value="Unassembled WGS sequence"/>
</dbReference>
<reference evidence="2 3" key="1">
    <citation type="submission" date="2016-02" db="EMBL/GenBank/DDBJ databases">
        <title>Genome sequence of Clostridium colicanis DSM 13634.</title>
        <authorList>
            <person name="Poehlein A."/>
            <person name="Daniel R."/>
        </authorList>
    </citation>
    <scope>NUCLEOTIDE SEQUENCE [LARGE SCALE GENOMIC DNA]</scope>
    <source>
        <strain evidence="2 3">DSM 13634</strain>
    </source>
</reference>
<keyword evidence="1" id="KW-0812">Transmembrane</keyword>
<dbReference type="EMBL" id="LTBB01000002">
    <property type="protein sequence ID" value="KYH29830.1"/>
    <property type="molecule type" value="Genomic_DNA"/>
</dbReference>
<feature type="transmembrane region" description="Helical" evidence="1">
    <location>
        <begin position="12"/>
        <end position="31"/>
    </location>
</feature>
<evidence type="ECO:0000313" key="2">
    <source>
        <dbReference type="EMBL" id="KYH29830.1"/>
    </source>
</evidence>
<evidence type="ECO:0000313" key="3">
    <source>
        <dbReference type="Proteomes" id="UP000075374"/>
    </source>
</evidence>
<feature type="transmembrane region" description="Helical" evidence="1">
    <location>
        <begin position="51"/>
        <end position="70"/>
    </location>
</feature>
<evidence type="ECO:0000256" key="1">
    <source>
        <dbReference type="SAM" id="Phobius"/>
    </source>
</evidence>
<comment type="caution">
    <text evidence="2">The sequence shown here is derived from an EMBL/GenBank/DDBJ whole genome shotgun (WGS) entry which is preliminary data.</text>
</comment>
<name>A0A151AQH5_9CLOT</name>